<dbReference type="GO" id="GO:0005654">
    <property type="term" value="C:nucleoplasm"/>
    <property type="evidence" value="ECO:0007669"/>
    <property type="project" value="TreeGrafter"/>
</dbReference>
<dbReference type="OrthoDB" id="9976048at2759"/>
<evidence type="ECO:0000313" key="12">
    <source>
        <dbReference type="Proteomes" id="UP000759131"/>
    </source>
</evidence>
<reference evidence="11" key="1">
    <citation type="submission" date="2020-11" db="EMBL/GenBank/DDBJ databases">
        <authorList>
            <person name="Tran Van P."/>
        </authorList>
    </citation>
    <scope>NUCLEOTIDE SEQUENCE</scope>
</reference>
<dbReference type="Proteomes" id="UP000759131">
    <property type="component" value="Unassembled WGS sequence"/>
</dbReference>
<keyword evidence="6" id="KW-0809">Transit peptide</keyword>
<dbReference type="GO" id="GO:0032259">
    <property type="term" value="P:methylation"/>
    <property type="evidence" value="ECO:0007669"/>
    <property type="project" value="UniProtKB-KW"/>
</dbReference>
<dbReference type="PANTHER" id="PTHR13563:SF5">
    <property type="entry name" value="TRNA METHYLTRANSFERASE 10 HOMOLOG C"/>
    <property type="match status" value="1"/>
</dbReference>
<gene>
    <name evidence="11" type="ORF">OSB1V03_LOCUS5050</name>
</gene>
<dbReference type="InterPro" id="IPR038459">
    <property type="entry name" value="MT_TRM10-typ_sf"/>
</dbReference>
<keyword evidence="2" id="KW-0489">Methyltransferase</keyword>
<dbReference type="GO" id="GO:0000049">
    <property type="term" value="F:tRNA binding"/>
    <property type="evidence" value="ECO:0007669"/>
    <property type="project" value="TreeGrafter"/>
</dbReference>
<organism evidence="11">
    <name type="scientific">Medioppia subpectinata</name>
    <dbReference type="NCBI Taxonomy" id="1979941"/>
    <lineage>
        <taxon>Eukaryota</taxon>
        <taxon>Metazoa</taxon>
        <taxon>Ecdysozoa</taxon>
        <taxon>Arthropoda</taxon>
        <taxon>Chelicerata</taxon>
        <taxon>Arachnida</taxon>
        <taxon>Acari</taxon>
        <taxon>Acariformes</taxon>
        <taxon>Sarcoptiformes</taxon>
        <taxon>Oribatida</taxon>
        <taxon>Brachypylina</taxon>
        <taxon>Oppioidea</taxon>
        <taxon>Oppiidae</taxon>
        <taxon>Medioppia</taxon>
    </lineage>
</organism>
<keyword evidence="8" id="KW-0496">Mitochondrion</keyword>
<evidence type="ECO:0000256" key="5">
    <source>
        <dbReference type="ARBA" id="ARBA00022694"/>
    </source>
</evidence>
<accession>A0A7R9KKR1</accession>
<comment type="subcellular location">
    <subcellularLocation>
        <location evidence="1">Mitochondrion</location>
    </subcellularLocation>
</comment>
<dbReference type="GO" id="GO:0008168">
    <property type="term" value="F:methyltransferase activity"/>
    <property type="evidence" value="ECO:0007669"/>
    <property type="project" value="UniProtKB-KW"/>
</dbReference>
<evidence type="ECO:0000256" key="2">
    <source>
        <dbReference type="ARBA" id="ARBA00022603"/>
    </source>
</evidence>
<dbReference type="CDD" id="cd18102">
    <property type="entry name" value="Trm10_MRRP1"/>
    <property type="match status" value="1"/>
</dbReference>
<dbReference type="PROSITE" id="PS51675">
    <property type="entry name" value="SAM_MT_TRM10"/>
    <property type="match status" value="1"/>
</dbReference>
<dbReference type="Gene3D" id="3.40.1280.30">
    <property type="match status" value="1"/>
</dbReference>
<keyword evidence="5" id="KW-0819">tRNA processing</keyword>
<dbReference type="EMBL" id="OC857017">
    <property type="protein sequence ID" value="CAD7624607.1"/>
    <property type="molecule type" value="Genomic_DNA"/>
</dbReference>
<evidence type="ECO:0000256" key="8">
    <source>
        <dbReference type="ARBA" id="ARBA00023128"/>
    </source>
</evidence>
<evidence type="ECO:0000256" key="7">
    <source>
        <dbReference type="ARBA" id="ARBA00023054"/>
    </source>
</evidence>
<evidence type="ECO:0000256" key="9">
    <source>
        <dbReference type="ARBA" id="ARBA00029803"/>
    </source>
</evidence>
<evidence type="ECO:0000256" key="4">
    <source>
        <dbReference type="ARBA" id="ARBA00022691"/>
    </source>
</evidence>
<protein>
    <recommendedName>
        <fullName evidence="9">RNA (guanine-9-)-methyltransferase domain-containing protein 1</fullName>
    </recommendedName>
</protein>
<dbReference type="InterPro" id="IPR025812">
    <property type="entry name" value="Trm10_C_MTase_dom"/>
</dbReference>
<dbReference type="GO" id="GO:0005739">
    <property type="term" value="C:mitochondrion"/>
    <property type="evidence" value="ECO:0007669"/>
    <property type="project" value="UniProtKB-SubCell"/>
</dbReference>
<dbReference type="AlphaFoldDB" id="A0A7R9KKR1"/>
<proteinExistence type="predicted"/>
<keyword evidence="7" id="KW-0175">Coiled coil</keyword>
<evidence type="ECO:0000259" key="10">
    <source>
        <dbReference type="PROSITE" id="PS51675"/>
    </source>
</evidence>
<dbReference type="GO" id="GO:0097745">
    <property type="term" value="P:mitochondrial tRNA 5'-end processing"/>
    <property type="evidence" value="ECO:0007669"/>
    <property type="project" value="TreeGrafter"/>
</dbReference>
<dbReference type="EMBL" id="CAJPIZ010002442">
    <property type="protein sequence ID" value="CAG2105037.1"/>
    <property type="molecule type" value="Genomic_DNA"/>
</dbReference>
<evidence type="ECO:0000256" key="3">
    <source>
        <dbReference type="ARBA" id="ARBA00022679"/>
    </source>
</evidence>
<evidence type="ECO:0000256" key="6">
    <source>
        <dbReference type="ARBA" id="ARBA00022946"/>
    </source>
</evidence>
<keyword evidence="3" id="KW-0808">Transferase</keyword>
<dbReference type="GO" id="GO:0070131">
    <property type="term" value="P:positive regulation of mitochondrial translation"/>
    <property type="evidence" value="ECO:0007669"/>
    <property type="project" value="TreeGrafter"/>
</dbReference>
<sequence>MPSHITVHHMRQLLQCNHMVRRGRMWSDLSGHRRRDLLGLLKKVEDNDGRNQLTAPFVPYEFERLFANRLKTAAMFGQNMVFDISFDSHMSTSECKNLAEQLNRIYQWNRYHVREDTRHMPFNIHLCNVIAGHKTIHFVDFLFPHLTSSESFVNITSKCYTDVFDRRDLIYLSPHATEVMTEYESNAVFIIGGIVDRNKLLDLSYPKARQQNIRSMRLPIDSVVNKSNVQSLDSVFKVLVDFKNAGFVDNFEAKSLATRIRKHLPNHKLKSVQQITDESSTKREMDNILNDLYDSDQQFDDNIANKS</sequence>
<name>A0A7R9KKR1_9ACAR</name>
<feature type="domain" description="SAM-dependent MTase TRM10-type" evidence="10">
    <location>
        <begin position="66"/>
        <end position="271"/>
    </location>
</feature>
<dbReference type="PANTHER" id="PTHR13563">
    <property type="entry name" value="TRNA (GUANINE-9-) METHYLTRANSFERASE"/>
    <property type="match status" value="1"/>
</dbReference>
<keyword evidence="12" id="KW-1185">Reference proteome</keyword>
<evidence type="ECO:0000313" key="11">
    <source>
        <dbReference type="EMBL" id="CAD7624607.1"/>
    </source>
</evidence>
<dbReference type="InterPro" id="IPR028564">
    <property type="entry name" value="MT_TRM10-typ"/>
</dbReference>
<dbReference type="InterPro" id="IPR007356">
    <property type="entry name" value="tRNA_m1G_MeTrfase_euk"/>
</dbReference>
<evidence type="ECO:0000256" key="1">
    <source>
        <dbReference type="ARBA" id="ARBA00004173"/>
    </source>
</evidence>
<keyword evidence="4" id="KW-0949">S-adenosyl-L-methionine</keyword>